<dbReference type="Pfam" id="PF04831">
    <property type="entry name" value="POPDC1-3"/>
    <property type="match status" value="1"/>
</dbReference>
<feature type="domain" description="POPDC1-3" evidence="6">
    <location>
        <begin position="51"/>
        <end position="277"/>
    </location>
</feature>
<dbReference type="GO" id="GO:0051146">
    <property type="term" value="P:striated muscle cell differentiation"/>
    <property type="evidence" value="ECO:0007669"/>
    <property type="project" value="TreeGrafter"/>
</dbReference>
<keyword evidence="8" id="KW-1185">Reference proteome</keyword>
<evidence type="ECO:0000256" key="1">
    <source>
        <dbReference type="ARBA" id="ARBA00004141"/>
    </source>
</evidence>
<dbReference type="KEGG" id="vde:111247727"/>
<dbReference type="InterPro" id="IPR006916">
    <property type="entry name" value="POPDC1-3"/>
</dbReference>
<evidence type="ECO:0000256" key="3">
    <source>
        <dbReference type="ARBA" id="ARBA00022989"/>
    </source>
</evidence>
<feature type="transmembrane region" description="Helical" evidence="5">
    <location>
        <begin position="77"/>
        <end position="98"/>
    </location>
</feature>
<dbReference type="GO" id="GO:0030552">
    <property type="term" value="F:cAMP binding"/>
    <property type="evidence" value="ECO:0007669"/>
    <property type="project" value="TreeGrafter"/>
</dbReference>
<comment type="subcellular location">
    <subcellularLocation>
        <location evidence="1">Membrane</location>
        <topology evidence="1">Multi-pass membrane protein</topology>
    </subcellularLocation>
</comment>
<keyword evidence="3 5" id="KW-1133">Transmembrane helix</keyword>
<dbReference type="FunCoup" id="A0A7M7JN96">
    <property type="interactions" value="76"/>
</dbReference>
<dbReference type="InParanoid" id="A0A7M7JN96"/>
<dbReference type="InterPro" id="IPR055272">
    <property type="entry name" value="POPDC1-3_dom"/>
</dbReference>
<evidence type="ECO:0000313" key="7">
    <source>
        <dbReference type="EnsemblMetazoa" id="XP_022654734"/>
    </source>
</evidence>
<dbReference type="Proteomes" id="UP000594260">
    <property type="component" value="Unplaced"/>
</dbReference>
<keyword evidence="4 5" id="KW-0472">Membrane</keyword>
<dbReference type="OrthoDB" id="425611at2759"/>
<dbReference type="GO" id="GO:0007507">
    <property type="term" value="P:heart development"/>
    <property type="evidence" value="ECO:0007669"/>
    <property type="project" value="TreeGrafter"/>
</dbReference>
<evidence type="ECO:0000256" key="2">
    <source>
        <dbReference type="ARBA" id="ARBA00022692"/>
    </source>
</evidence>
<feature type="transmembrane region" description="Helical" evidence="5">
    <location>
        <begin position="54"/>
        <end position="70"/>
    </location>
</feature>
<reference evidence="7" key="1">
    <citation type="submission" date="2021-01" db="UniProtKB">
        <authorList>
            <consortium name="EnsemblMetazoa"/>
        </authorList>
    </citation>
    <scope>IDENTIFICATION</scope>
</reference>
<evidence type="ECO:0000256" key="5">
    <source>
        <dbReference type="SAM" id="Phobius"/>
    </source>
</evidence>
<sequence length="358" mass="40873">MDLVLNATAVLLNTTTEQKVVQESVAASLQTPTSLLGKSDHLIICRSWKEPQHVLFQVANVLFILAFVAPDNKYGVLFLHTLLMVACLFTTAWAWNVLCAPDLFTYSFVAMIINMGQTIYLLFTLRQVKFPGELEDIYEVLFAPMRVSRMLFKRLVSLEYAQVLNLHAGEAYAMQNLTRTDRLALLVAGKASVLSDHHFLHHIHPREFLDSPEFESTRSGKEDKYKVTIIAVTPCRYILWQRQNLEYLLVKEAFLAAVFALLLERDITSKLYAMNEKIVTEKGEQLDIRLPSVTGSMTYQLAAETTSQLHTGSRSHTPHLQRAGKLKLIQRHRHLLTMQAKIFRPYVNLRCEGRYGPH</sequence>
<evidence type="ECO:0000256" key="4">
    <source>
        <dbReference type="ARBA" id="ARBA00023136"/>
    </source>
</evidence>
<name>A0A7M7JN96_VARDE</name>
<proteinExistence type="predicted"/>
<dbReference type="RefSeq" id="XP_022654734.1">
    <property type="nucleotide sequence ID" value="XM_022798999.1"/>
</dbReference>
<feature type="transmembrane region" description="Helical" evidence="5">
    <location>
        <begin position="104"/>
        <end position="123"/>
    </location>
</feature>
<evidence type="ECO:0000313" key="8">
    <source>
        <dbReference type="Proteomes" id="UP000594260"/>
    </source>
</evidence>
<dbReference type="GeneID" id="111247727"/>
<dbReference type="GO" id="GO:0042391">
    <property type="term" value="P:regulation of membrane potential"/>
    <property type="evidence" value="ECO:0007669"/>
    <property type="project" value="TreeGrafter"/>
</dbReference>
<protein>
    <recommendedName>
        <fullName evidence="6">POPDC1-3 domain-containing protein</fullName>
    </recommendedName>
</protein>
<dbReference type="PANTHER" id="PTHR12101:SF30">
    <property type="entry name" value="POPEYE DOMAIN-CONTAINING PROTEIN 3-LIKE PROTEIN"/>
    <property type="match status" value="1"/>
</dbReference>
<keyword evidence="2 5" id="KW-0812">Transmembrane</keyword>
<dbReference type="OMA" id="YHSCEIV"/>
<dbReference type="GO" id="GO:0042383">
    <property type="term" value="C:sarcolemma"/>
    <property type="evidence" value="ECO:0007669"/>
    <property type="project" value="TreeGrafter"/>
</dbReference>
<dbReference type="EnsemblMetazoa" id="XM_022798999">
    <property type="protein sequence ID" value="XP_022654734"/>
    <property type="gene ID" value="LOC111247727"/>
</dbReference>
<dbReference type="AlphaFoldDB" id="A0A7M7JN96"/>
<organism evidence="7 8">
    <name type="scientific">Varroa destructor</name>
    <name type="common">Honeybee mite</name>
    <dbReference type="NCBI Taxonomy" id="109461"/>
    <lineage>
        <taxon>Eukaryota</taxon>
        <taxon>Metazoa</taxon>
        <taxon>Ecdysozoa</taxon>
        <taxon>Arthropoda</taxon>
        <taxon>Chelicerata</taxon>
        <taxon>Arachnida</taxon>
        <taxon>Acari</taxon>
        <taxon>Parasitiformes</taxon>
        <taxon>Mesostigmata</taxon>
        <taxon>Gamasina</taxon>
        <taxon>Dermanyssoidea</taxon>
        <taxon>Varroidae</taxon>
        <taxon>Varroa</taxon>
    </lineage>
</organism>
<accession>A0A7M7JN96</accession>
<evidence type="ECO:0000259" key="6">
    <source>
        <dbReference type="Pfam" id="PF04831"/>
    </source>
</evidence>
<dbReference type="PANTHER" id="PTHR12101">
    <property type="entry name" value="POPEYE DOMAIN CONTAINING PROTEIN"/>
    <property type="match status" value="1"/>
</dbReference>